<protein>
    <recommendedName>
        <fullName evidence="5">Dipeptidyl-peptidase V</fullName>
    </recommendedName>
</protein>
<keyword evidence="3 6" id="KW-0732">Signal</keyword>
<dbReference type="SUPFAM" id="SSF53474">
    <property type="entry name" value="alpha/beta-Hydrolases"/>
    <property type="match status" value="1"/>
</dbReference>
<evidence type="ECO:0000256" key="5">
    <source>
        <dbReference type="ARBA" id="ARBA00032829"/>
    </source>
</evidence>
<sequence>MSFLRNWIGIAVAAAALVGASAKTTLTPRKLFEAPIVGNGVLSVDSVYAAVPVVEHDFSAAPAKLTTRKTIYSLKLPPFSNLSSVSPSEHVNHALEQGSKPRALVYNVSDVFFLGDHQAAWVHEDTLYYKDVSASRIDPNDLGTPIGKFPAPVGAIKVAVPSQGGDRQQTLVFAAEVYDDGKLENVKSHDDSDAEQEWTRVRAYETTFVRHGDKWVKPQKRSQLFAVDVVRRSGSPKWEFSSSGFRNLLHGTKLETPVPLGGGADDFHVSNDQVVFVSKDPDTNTAWTTKSYVYLVPVSGKAAPIQLNPGNHGASSSPRLDPYAKQVIWLQQGRDMYESDKRDVYLHDLDKNQTRSMFPDWDVSPTSLEWGPVAMGFVMTAPYKQRVELFHYAFYKYADEPPKILFNLTSVRKAYPRLHGGIMFTAGNVHNPNELFWLEKRDEPLVQLTSFGKDSQALADVDFGPEPEQLKYPGANGRDAYGWLHKPPGYDASKKYPLMVIIHGGPEGVTTNAWSTLLSPTAMTGAGYVVFTPNPAGSSSFGQAYQEEVMNNWGGAPQEDIVKGVRYILDTMKSVDAERIVAMGGSYGGYSVNWIQGHNQDGLFKALACMSGIFSTTSFAYATDEAYFPFVEMGPGSPWETPGEHEKWSPANYVNDWNTPALITHGGRDYRIPESEALAMFNALQRRGVPSRFLYFPDEGHGVSEPRSQVRWTEEIISWFAKYTNATAPTLTSPTLGRATGQESGQHVFQAP</sequence>
<organism evidence="8 9">
    <name type="scientific">Tilletia horrida</name>
    <dbReference type="NCBI Taxonomy" id="155126"/>
    <lineage>
        <taxon>Eukaryota</taxon>
        <taxon>Fungi</taxon>
        <taxon>Dikarya</taxon>
        <taxon>Basidiomycota</taxon>
        <taxon>Ustilaginomycotina</taxon>
        <taxon>Exobasidiomycetes</taxon>
        <taxon>Tilletiales</taxon>
        <taxon>Tilletiaceae</taxon>
        <taxon>Tilletia</taxon>
    </lineage>
</organism>
<dbReference type="GO" id="GO:0004252">
    <property type="term" value="F:serine-type endopeptidase activity"/>
    <property type="evidence" value="ECO:0007669"/>
    <property type="project" value="TreeGrafter"/>
</dbReference>
<evidence type="ECO:0000256" key="2">
    <source>
        <dbReference type="ARBA" id="ARBA00022670"/>
    </source>
</evidence>
<reference evidence="8" key="1">
    <citation type="journal article" date="2023" name="PhytoFront">
        <title>Draft Genome Resources of Seven Strains of Tilletia horrida, Causal Agent of Kernel Smut of Rice.</title>
        <authorList>
            <person name="Khanal S."/>
            <person name="Antony Babu S."/>
            <person name="Zhou X.G."/>
        </authorList>
    </citation>
    <scope>NUCLEOTIDE SEQUENCE</scope>
    <source>
        <strain evidence="8">TX6</strain>
    </source>
</reference>
<dbReference type="PANTHER" id="PTHR42776:SF13">
    <property type="entry name" value="DIPEPTIDYL-PEPTIDASE 5"/>
    <property type="match status" value="1"/>
</dbReference>
<feature type="domain" description="Peptidase S9 prolyl oligopeptidase catalytic" evidence="7">
    <location>
        <begin position="520"/>
        <end position="725"/>
    </location>
</feature>
<feature type="signal peptide" evidence="6">
    <location>
        <begin position="1"/>
        <end position="22"/>
    </location>
</feature>
<dbReference type="AlphaFoldDB" id="A0AAN6JRH6"/>
<keyword evidence="9" id="KW-1185">Reference proteome</keyword>
<evidence type="ECO:0000256" key="3">
    <source>
        <dbReference type="ARBA" id="ARBA00022729"/>
    </source>
</evidence>
<comment type="caution">
    <text evidence="8">The sequence shown here is derived from an EMBL/GenBank/DDBJ whole genome shotgun (WGS) entry which is preliminary data.</text>
</comment>
<dbReference type="Pfam" id="PF00326">
    <property type="entry name" value="Peptidase_S9"/>
    <property type="match status" value="1"/>
</dbReference>
<keyword evidence="4" id="KW-0378">Hydrolase</keyword>
<evidence type="ECO:0000256" key="4">
    <source>
        <dbReference type="ARBA" id="ARBA00022801"/>
    </source>
</evidence>
<evidence type="ECO:0000313" key="8">
    <source>
        <dbReference type="EMBL" id="KAK0551627.1"/>
    </source>
</evidence>
<dbReference type="InterPro" id="IPR001375">
    <property type="entry name" value="Peptidase_S9_cat"/>
</dbReference>
<evidence type="ECO:0000256" key="6">
    <source>
        <dbReference type="SAM" id="SignalP"/>
    </source>
</evidence>
<dbReference type="Gene3D" id="3.40.50.1820">
    <property type="entry name" value="alpha/beta hydrolase"/>
    <property type="match status" value="1"/>
</dbReference>
<dbReference type="EMBL" id="JAPDMZ010000074">
    <property type="protein sequence ID" value="KAK0551627.1"/>
    <property type="molecule type" value="Genomic_DNA"/>
</dbReference>
<accession>A0AAN6JRH6</accession>
<evidence type="ECO:0000256" key="1">
    <source>
        <dbReference type="ARBA" id="ARBA00010040"/>
    </source>
</evidence>
<name>A0AAN6JRH6_9BASI</name>
<evidence type="ECO:0000313" key="9">
    <source>
        <dbReference type="Proteomes" id="UP001176517"/>
    </source>
</evidence>
<comment type="similarity">
    <text evidence="1">Belongs to the peptidase S9C family.</text>
</comment>
<dbReference type="FunFam" id="3.40.50.1820:FF:000028">
    <property type="entry name" value="S9 family peptidase"/>
    <property type="match status" value="1"/>
</dbReference>
<proteinExistence type="inferred from homology"/>
<dbReference type="InterPro" id="IPR029058">
    <property type="entry name" value="AB_hydrolase_fold"/>
</dbReference>
<gene>
    <name evidence="8" type="primary">dpp5_1</name>
    <name evidence="8" type="ORF">OC846_003223</name>
</gene>
<dbReference type="GO" id="GO:0006508">
    <property type="term" value="P:proteolysis"/>
    <property type="evidence" value="ECO:0007669"/>
    <property type="project" value="UniProtKB-KW"/>
</dbReference>
<evidence type="ECO:0000259" key="7">
    <source>
        <dbReference type="Pfam" id="PF00326"/>
    </source>
</evidence>
<feature type="chain" id="PRO_5042941894" description="Dipeptidyl-peptidase V" evidence="6">
    <location>
        <begin position="23"/>
        <end position="752"/>
    </location>
</feature>
<dbReference type="Proteomes" id="UP001176517">
    <property type="component" value="Unassembled WGS sequence"/>
</dbReference>
<keyword evidence="2" id="KW-0645">Protease</keyword>
<dbReference type="PANTHER" id="PTHR42776">
    <property type="entry name" value="SERINE PEPTIDASE S9 FAMILY MEMBER"/>
    <property type="match status" value="1"/>
</dbReference>